<dbReference type="AlphaFoldDB" id="A0A3E3EE90"/>
<evidence type="ECO:0000313" key="2">
    <source>
        <dbReference type="Proteomes" id="UP000261032"/>
    </source>
</evidence>
<dbReference type="Proteomes" id="UP000261032">
    <property type="component" value="Unassembled WGS sequence"/>
</dbReference>
<evidence type="ECO:0000313" key="1">
    <source>
        <dbReference type="EMBL" id="RGD86210.1"/>
    </source>
</evidence>
<reference evidence="1 2" key="1">
    <citation type="submission" date="2018-08" db="EMBL/GenBank/DDBJ databases">
        <title>A genome reference for cultivated species of the human gut microbiota.</title>
        <authorList>
            <person name="Zou Y."/>
            <person name="Xue W."/>
            <person name="Luo G."/>
        </authorList>
    </citation>
    <scope>NUCLEOTIDE SEQUENCE [LARGE SCALE GENOMIC DNA]</scope>
    <source>
        <strain evidence="1 2">OM06-4</strain>
    </source>
</reference>
<name>A0A3E3EE90_9FIRM</name>
<dbReference type="RefSeq" id="WP_117580997.1">
    <property type="nucleotide sequence ID" value="NZ_QUSL01000007.1"/>
</dbReference>
<accession>A0A3E3EE90</accession>
<proteinExistence type="predicted"/>
<dbReference type="EMBL" id="QUSL01000007">
    <property type="protein sequence ID" value="RGD86210.1"/>
    <property type="molecule type" value="Genomic_DNA"/>
</dbReference>
<protein>
    <submittedName>
        <fullName evidence="1">Uncharacterized protein</fullName>
    </submittedName>
</protein>
<sequence length="180" mass="21320">MIIVANSAEYFINEFTQEIYDQVLDHVDFKSLECSCGAKGSFVKIGCYPRFYKTATNKICIRIQRVMCKHCGKTHAVFVECMVPSSMLLLTTQIEMLRSYYNHRLEEFLSSYPTIDRPNAIYVIKNYERKWVNYLKKSGFTLKSKEREIQRYFFEKYQVQFLQMKCFSNSSSSRLLNHLV</sequence>
<organism evidence="1 2">
    <name type="scientific">Thomasclavelia ramosa</name>
    <dbReference type="NCBI Taxonomy" id="1547"/>
    <lineage>
        <taxon>Bacteria</taxon>
        <taxon>Bacillati</taxon>
        <taxon>Bacillota</taxon>
        <taxon>Erysipelotrichia</taxon>
        <taxon>Erysipelotrichales</taxon>
        <taxon>Coprobacillaceae</taxon>
        <taxon>Thomasclavelia</taxon>
    </lineage>
</organism>
<gene>
    <name evidence="1" type="ORF">DXB93_06185</name>
</gene>
<comment type="caution">
    <text evidence="1">The sequence shown here is derived from an EMBL/GenBank/DDBJ whole genome shotgun (WGS) entry which is preliminary data.</text>
</comment>